<dbReference type="Pfam" id="PF08241">
    <property type="entry name" value="Methyltransf_11"/>
    <property type="match status" value="1"/>
</dbReference>
<dbReference type="CDD" id="cd02440">
    <property type="entry name" value="AdoMet_MTases"/>
    <property type="match status" value="1"/>
</dbReference>
<dbReference type="PANTHER" id="PTHR44068:SF11">
    <property type="entry name" value="GERANYL DIPHOSPHATE 2-C-METHYLTRANSFERASE"/>
    <property type="match status" value="1"/>
</dbReference>
<dbReference type="eggNOG" id="COG2226">
    <property type="taxonomic scope" value="Bacteria"/>
</dbReference>
<accession>Q30QA8</accession>
<dbReference type="HOGENOM" id="CLU_088165_0_0_7"/>
<dbReference type="OrthoDB" id="9772751at2"/>
<proteinExistence type="predicted"/>
<dbReference type="SUPFAM" id="SSF53335">
    <property type="entry name" value="S-adenosyl-L-methionine-dependent methyltransferases"/>
    <property type="match status" value="1"/>
</dbReference>
<dbReference type="GO" id="GO:0032259">
    <property type="term" value="P:methylation"/>
    <property type="evidence" value="ECO:0007669"/>
    <property type="project" value="UniProtKB-KW"/>
</dbReference>
<sequence length="216" mass="24495">MVKDKNIENKEHKGGSNPQSFDRIVREVFAPIYPVIAQQIKEKTGVTYGRCFDAGCGTGALGRAMASITDLHVTFFDQSPEMLLLAKDYAKSENILEKSDFLNGDIHNIGIKDESMDIVISRGSSPFWDDWQRAYSEILRILKVGGHAYIGGGFGTKELREQITAHMSKEKPDWRDSFKERVKMEREALPQILNSLNPTQHTIIDDESGWWVFITK</sequence>
<dbReference type="KEGG" id="tdn:Suden_1546"/>
<evidence type="ECO:0000313" key="3">
    <source>
        <dbReference type="EMBL" id="ABB44823.1"/>
    </source>
</evidence>
<dbReference type="AlphaFoldDB" id="Q30QA8"/>
<keyword evidence="1 3" id="KW-0808">Transferase</keyword>
<dbReference type="GO" id="GO:0008757">
    <property type="term" value="F:S-adenosylmethionine-dependent methyltransferase activity"/>
    <property type="evidence" value="ECO:0007669"/>
    <property type="project" value="InterPro"/>
</dbReference>
<reference evidence="3 4" key="1">
    <citation type="journal article" date="2008" name="Appl. Environ. Microbiol.">
        <title>Genome of the epsilonproteobacterial chemolithoautotroph Sulfurimonas denitrificans.</title>
        <authorList>
            <person name="Sievert S.M."/>
            <person name="Scott K.M."/>
            <person name="Klotz M.G."/>
            <person name="Chain P.S.G."/>
            <person name="Hauser L.J."/>
            <person name="Hemp J."/>
            <person name="Huegler M."/>
            <person name="Land M."/>
            <person name="Lapidus A."/>
            <person name="Larimer F.W."/>
            <person name="Lucas S."/>
            <person name="Malfatti S.A."/>
            <person name="Meyer F."/>
            <person name="Paulsen I.T."/>
            <person name="Ren Q."/>
            <person name="Simon J."/>
            <person name="Bailey K."/>
            <person name="Diaz E."/>
            <person name="Fitzpatrick K.A."/>
            <person name="Glover B."/>
            <person name="Gwatney N."/>
            <person name="Korajkic A."/>
            <person name="Long A."/>
            <person name="Mobberley J.M."/>
            <person name="Pantry S.N."/>
            <person name="Pazder G."/>
            <person name="Peterson S."/>
            <person name="Quintanilla J.D."/>
            <person name="Sprinkle R."/>
            <person name="Stephens J."/>
            <person name="Thomas P."/>
            <person name="Vaughn R."/>
            <person name="Weber M.J."/>
            <person name="Wooten L.L."/>
        </authorList>
    </citation>
    <scope>NUCLEOTIDE SEQUENCE [LARGE SCALE GENOMIC DNA]</scope>
    <source>
        <strain evidence="4">ATCC 33889 / DSM 1251</strain>
    </source>
</reference>
<gene>
    <name evidence="3" type="ordered locus">Suden_1546</name>
</gene>
<dbReference type="Gene3D" id="3.40.50.150">
    <property type="entry name" value="Vaccinia Virus protein VP39"/>
    <property type="match status" value="1"/>
</dbReference>
<keyword evidence="4" id="KW-1185">Reference proteome</keyword>
<keyword evidence="3" id="KW-0489">Methyltransferase</keyword>
<name>Q30QA8_SULDN</name>
<dbReference type="PANTHER" id="PTHR44068">
    <property type="entry name" value="ZGC:194242"/>
    <property type="match status" value="1"/>
</dbReference>
<dbReference type="STRING" id="326298.Suden_1546"/>
<evidence type="ECO:0000256" key="1">
    <source>
        <dbReference type="ARBA" id="ARBA00022679"/>
    </source>
</evidence>
<evidence type="ECO:0000259" key="2">
    <source>
        <dbReference type="Pfam" id="PF08241"/>
    </source>
</evidence>
<dbReference type="EMBL" id="CP000153">
    <property type="protein sequence ID" value="ABB44823.1"/>
    <property type="molecule type" value="Genomic_DNA"/>
</dbReference>
<dbReference type="InterPro" id="IPR013216">
    <property type="entry name" value="Methyltransf_11"/>
</dbReference>
<dbReference type="Proteomes" id="UP000002714">
    <property type="component" value="Chromosome"/>
</dbReference>
<feature type="domain" description="Methyltransferase type 11" evidence="2">
    <location>
        <begin position="53"/>
        <end position="150"/>
    </location>
</feature>
<evidence type="ECO:0000313" key="4">
    <source>
        <dbReference type="Proteomes" id="UP000002714"/>
    </source>
</evidence>
<dbReference type="RefSeq" id="WP_011373175.1">
    <property type="nucleotide sequence ID" value="NC_007575.1"/>
</dbReference>
<dbReference type="InterPro" id="IPR050447">
    <property type="entry name" value="Erg6_SMT_methyltransf"/>
</dbReference>
<dbReference type="InterPro" id="IPR029063">
    <property type="entry name" value="SAM-dependent_MTases_sf"/>
</dbReference>
<protein>
    <submittedName>
        <fullName evidence="3">Generic methyltransferase</fullName>
    </submittedName>
</protein>
<organism evidence="3 4">
    <name type="scientific">Sulfurimonas denitrificans (strain ATCC 33889 / DSM 1251)</name>
    <name type="common">Thiomicrospira denitrificans (strain ATCC 33889 / DSM 1251)</name>
    <dbReference type="NCBI Taxonomy" id="326298"/>
    <lineage>
        <taxon>Bacteria</taxon>
        <taxon>Pseudomonadati</taxon>
        <taxon>Campylobacterota</taxon>
        <taxon>Epsilonproteobacteria</taxon>
        <taxon>Campylobacterales</taxon>
        <taxon>Sulfurimonadaceae</taxon>
        <taxon>Sulfurimonas</taxon>
    </lineage>
</organism>